<dbReference type="GO" id="GO:1990481">
    <property type="term" value="P:mRNA pseudouridine synthesis"/>
    <property type="evidence" value="ECO:0007669"/>
    <property type="project" value="TreeGrafter"/>
</dbReference>
<dbReference type="InterPro" id="IPR032819">
    <property type="entry name" value="TruB_C"/>
</dbReference>
<dbReference type="Pfam" id="PF16198">
    <property type="entry name" value="TruB_C_2"/>
    <property type="match status" value="1"/>
</dbReference>
<gene>
    <name evidence="6" type="ORF">MNBD_ALPHA03-866</name>
</gene>
<protein>
    <recommendedName>
        <fullName evidence="1">tRNA pseudouridine(55) synthase</fullName>
        <ecNumber evidence="1">5.4.99.25</ecNumber>
    </recommendedName>
</protein>
<dbReference type="CDD" id="cd02573">
    <property type="entry name" value="PseudoU_synth_EcTruB"/>
    <property type="match status" value="1"/>
</dbReference>
<dbReference type="PANTHER" id="PTHR13767:SF2">
    <property type="entry name" value="PSEUDOURIDYLATE SYNTHASE TRUB1"/>
    <property type="match status" value="1"/>
</dbReference>
<dbReference type="NCBIfam" id="TIGR00431">
    <property type="entry name" value="TruB"/>
    <property type="match status" value="1"/>
</dbReference>
<evidence type="ECO:0000259" key="5">
    <source>
        <dbReference type="Pfam" id="PF16198"/>
    </source>
</evidence>
<dbReference type="GO" id="GO:0003723">
    <property type="term" value="F:RNA binding"/>
    <property type="evidence" value="ECO:0007669"/>
    <property type="project" value="InterPro"/>
</dbReference>
<sequence>MSDPNGRKRKGIKLDGWLAIDKPLGMGSTQVVGKCRWLTKAQKVGHGGTLDPLATGILPIAFGEATKTIPFIMDARKTYEFTVTFGEARTTDDGEGDVTGTSDLRPAEKDIHAALPDFIGKIMQVPPIYSALKVDGKRAYDLARAGIDVEMKPREVDIFSLKLLSYDGQQASLKVSCGKGTYVRSLARDLAVKLGTVGFVSKLRRARVGPFGLNESISLEKLEEFCHSAPPEEWILPIVTVLDDILALAVTEDQAELLSHGQRLEIESPLPQGIIRVMTGTRLIALCNVDITSEKTILIPVRVFNV</sequence>
<dbReference type="Pfam" id="PF01509">
    <property type="entry name" value="TruB_N"/>
    <property type="match status" value="1"/>
</dbReference>
<dbReference type="InterPro" id="IPR020103">
    <property type="entry name" value="PsdUridine_synth_cat_dom_sf"/>
</dbReference>
<dbReference type="AlphaFoldDB" id="A0A3B1AYV8"/>
<proteinExistence type="inferred from homology"/>
<organism evidence="6">
    <name type="scientific">hydrothermal vent metagenome</name>
    <dbReference type="NCBI Taxonomy" id="652676"/>
    <lineage>
        <taxon>unclassified sequences</taxon>
        <taxon>metagenomes</taxon>
        <taxon>ecological metagenomes</taxon>
    </lineage>
</organism>
<dbReference type="GO" id="GO:0160148">
    <property type="term" value="F:tRNA pseudouridine(55) synthase activity"/>
    <property type="evidence" value="ECO:0007669"/>
    <property type="project" value="UniProtKB-EC"/>
</dbReference>
<evidence type="ECO:0000256" key="3">
    <source>
        <dbReference type="ARBA" id="ARBA00023235"/>
    </source>
</evidence>
<accession>A0A3B1AYV8</accession>
<dbReference type="Gene3D" id="3.30.2350.10">
    <property type="entry name" value="Pseudouridine synthase"/>
    <property type="match status" value="1"/>
</dbReference>
<feature type="domain" description="Pseudouridine synthase II N-terminal" evidence="4">
    <location>
        <begin position="36"/>
        <end position="183"/>
    </location>
</feature>
<dbReference type="GO" id="GO:0006400">
    <property type="term" value="P:tRNA modification"/>
    <property type="evidence" value="ECO:0007669"/>
    <property type="project" value="TreeGrafter"/>
</dbReference>
<dbReference type="InterPro" id="IPR002501">
    <property type="entry name" value="PsdUridine_synth_N"/>
</dbReference>
<dbReference type="InterPro" id="IPR014780">
    <property type="entry name" value="tRNA_psdUridine_synth_TruB"/>
</dbReference>
<dbReference type="EC" id="5.4.99.25" evidence="1"/>
<name>A0A3B1AYV8_9ZZZZ</name>
<reference evidence="6" key="1">
    <citation type="submission" date="2018-06" db="EMBL/GenBank/DDBJ databases">
        <authorList>
            <person name="Zhirakovskaya E."/>
        </authorList>
    </citation>
    <scope>NUCLEOTIDE SEQUENCE</scope>
</reference>
<dbReference type="PANTHER" id="PTHR13767">
    <property type="entry name" value="TRNA-PSEUDOURIDINE SYNTHASE"/>
    <property type="match status" value="1"/>
</dbReference>
<evidence type="ECO:0000259" key="4">
    <source>
        <dbReference type="Pfam" id="PF01509"/>
    </source>
</evidence>
<feature type="domain" description="tRNA pseudouridylate synthase B C-terminal" evidence="5">
    <location>
        <begin position="184"/>
        <end position="233"/>
    </location>
</feature>
<dbReference type="HAMAP" id="MF_01080">
    <property type="entry name" value="TruB_bact"/>
    <property type="match status" value="1"/>
</dbReference>
<dbReference type="SUPFAM" id="SSF55120">
    <property type="entry name" value="Pseudouridine synthase"/>
    <property type="match status" value="1"/>
</dbReference>
<evidence type="ECO:0000313" key="6">
    <source>
        <dbReference type="EMBL" id="VAX03220.1"/>
    </source>
</evidence>
<keyword evidence="3 6" id="KW-0413">Isomerase</keyword>
<evidence type="ECO:0000256" key="2">
    <source>
        <dbReference type="ARBA" id="ARBA00022694"/>
    </source>
</evidence>
<dbReference type="EMBL" id="UOFW01000040">
    <property type="protein sequence ID" value="VAX03220.1"/>
    <property type="molecule type" value="Genomic_DNA"/>
</dbReference>
<evidence type="ECO:0000256" key="1">
    <source>
        <dbReference type="ARBA" id="ARBA00012787"/>
    </source>
</evidence>
<keyword evidence="2" id="KW-0819">tRNA processing</keyword>